<accession>A0A1E2V7P2</accession>
<dbReference type="PANTHER" id="PTHR43072:SF23">
    <property type="entry name" value="UPF0039 PROTEIN C11D3.02C"/>
    <property type="match status" value="1"/>
</dbReference>
<sequence length="192" mass="20948">MTALTACIPAVMTRRHATEADLPRIVEIYNAAIPGRLATADTAPVTLADRLPWFERHQPDRRPLWVLESDQPTSTEGASSIVGWLSFEDFYGRPAYSITSELSIYVAPEAQGQGVGRRLLEAALAEAPGLGLEKLVAYIFSHNHPSLSLFRRYGFETWGSLPEVAVLDDQSVGLSILGLTLPAVSTDDDSRP</sequence>
<feature type="domain" description="N-acetyltransferase" evidence="3">
    <location>
        <begin position="12"/>
        <end position="173"/>
    </location>
</feature>
<keyword evidence="2" id="KW-0012">Acyltransferase</keyword>
<dbReference type="Gene3D" id="3.40.630.30">
    <property type="match status" value="1"/>
</dbReference>
<evidence type="ECO:0000256" key="1">
    <source>
        <dbReference type="ARBA" id="ARBA00022679"/>
    </source>
</evidence>
<dbReference type="PANTHER" id="PTHR43072">
    <property type="entry name" value="N-ACETYLTRANSFERASE"/>
    <property type="match status" value="1"/>
</dbReference>
<dbReference type="CDD" id="cd04301">
    <property type="entry name" value="NAT_SF"/>
    <property type="match status" value="1"/>
</dbReference>
<dbReference type="SUPFAM" id="SSF55729">
    <property type="entry name" value="Acyl-CoA N-acyltransferases (Nat)"/>
    <property type="match status" value="1"/>
</dbReference>
<dbReference type="InterPro" id="IPR016181">
    <property type="entry name" value="Acyl_CoA_acyltransferase"/>
</dbReference>
<evidence type="ECO:0000256" key="2">
    <source>
        <dbReference type="ARBA" id="ARBA00023315"/>
    </source>
</evidence>
<dbReference type="AlphaFoldDB" id="A0A1E2V7P2"/>
<dbReference type="GO" id="GO:0016747">
    <property type="term" value="F:acyltransferase activity, transferring groups other than amino-acyl groups"/>
    <property type="evidence" value="ECO:0007669"/>
    <property type="project" value="InterPro"/>
</dbReference>
<dbReference type="PROSITE" id="PS51186">
    <property type="entry name" value="GNAT"/>
    <property type="match status" value="1"/>
</dbReference>
<dbReference type="EMBL" id="MDTQ01000001">
    <property type="protein sequence ID" value="ODC02872.1"/>
    <property type="molecule type" value="Genomic_DNA"/>
</dbReference>
<dbReference type="STRING" id="197479.BFW38_04200"/>
<organism evidence="4 5">
    <name type="scientific">Terasakiispira papahanaumokuakeensis</name>
    <dbReference type="NCBI Taxonomy" id="197479"/>
    <lineage>
        <taxon>Bacteria</taxon>
        <taxon>Pseudomonadati</taxon>
        <taxon>Pseudomonadota</taxon>
        <taxon>Gammaproteobacteria</taxon>
        <taxon>Oceanospirillales</taxon>
        <taxon>Terasakiispira</taxon>
    </lineage>
</organism>
<name>A0A1E2V7P2_9GAMM</name>
<dbReference type="Proteomes" id="UP000094291">
    <property type="component" value="Unassembled WGS sequence"/>
</dbReference>
<dbReference type="Pfam" id="PF00583">
    <property type="entry name" value="Acetyltransf_1"/>
    <property type="match status" value="1"/>
</dbReference>
<dbReference type="RefSeq" id="WP_068997267.1">
    <property type="nucleotide sequence ID" value="NZ_MDTQ01000001.1"/>
</dbReference>
<reference evidence="4 5" key="1">
    <citation type="submission" date="2016-08" db="EMBL/GenBank/DDBJ databases">
        <authorList>
            <person name="Seilhamer J.J."/>
        </authorList>
    </citation>
    <scope>NUCLEOTIDE SEQUENCE [LARGE SCALE GENOMIC DNA]</scope>
    <source>
        <strain evidence="4 5">PH27A</strain>
    </source>
</reference>
<dbReference type="InterPro" id="IPR000182">
    <property type="entry name" value="GNAT_dom"/>
</dbReference>
<proteinExistence type="predicted"/>
<evidence type="ECO:0000313" key="4">
    <source>
        <dbReference type="EMBL" id="ODC02872.1"/>
    </source>
</evidence>
<comment type="caution">
    <text evidence="4">The sequence shown here is derived from an EMBL/GenBank/DDBJ whole genome shotgun (WGS) entry which is preliminary data.</text>
</comment>
<gene>
    <name evidence="4" type="ORF">BFW38_04200</name>
</gene>
<keyword evidence="1" id="KW-0808">Transferase</keyword>
<evidence type="ECO:0000313" key="5">
    <source>
        <dbReference type="Proteomes" id="UP000094291"/>
    </source>
</evidence>
<keyword evidence="5" id="KW-1185">Reference proteome</keyword>
<protein>
    <recommendedName>
        <fullName evidence="3">N-acetyltransferase domain-containing protein</fullName>
    </recommendedName>
</protein>
<evidence type="ECO:0000259" key="3">
    <source>
        <dbReference type="PROSITE" id="PS51186"/>
    </source>
</evidence>